<protein>
    <submittedName>
        <fullName evidence="1">Uncharacterized protein</fullName>
    </submittedName>
</protein>
<comment type="caution">
    <text evidence="1">The sequence shown here is derived from an EMBL/GenBank/DDBJ whole genome shotgun (WGS) entry which is preliminary data.</text>
</comment>
<dbReference type="RefSeq" id="WP_054407979.1">
    <property type="nucleotide sequence ID" value="NZ_FOYA01000001.1"/>
</dbReference>
<evidence type="ECO:0000313" key="1">
    <source>
        <dbReference type="EMBL" id="KOS06452.1"/>
    </source>
</evidence>
<keyword evidence="2" id="KW-1185">Reference proteome</keyword>
<sequence>MIYVFKTSVETENDIRKLALYLDELLPDARWNFDLDDCDNILRIDSRDDIAEPVITLLLVSGFDCEELE</sequence>
<evidence type="ECO:0000313" key="2">
    <source>
        <dbReference type="Proteomes" id="UP000037755"/>
    </source>
</evidence>
<dbReference type="Proteomes" id="UP000037755">
    <property type="component" value="Unassembled WGS sequence"/>
</dbReference>
<dbReference type="PATRIC" id="fig|1202724.3.peg.2221"/>
<gene>
    <name evidence="1" type="ORF">AM493_10705</name>
</gene>
<dbReference type="EMBL" id="LIYD01000005">
    <property type="protein sequence ID" value="KOS06452.1"/>
    <property type="molecule type" value="Genomic_DNA"/>
</dbReference>
<name>A0A0M9VIB1_9FLAO</name>
<organism evidence="1 2">
    <name type="scientific">Flavobacterium akiainvivens</name>
    <dbReference type="NCBI Taxonomy" id="1202724"/>
    <lineage>
        <taxon>Bacteria</taxon>
        <taxon>Pseudomonadati</taxon>
        <taxon>Bacteroidota</taxon>
        <taxon>Flavobacteriia</taxon>
        <taxon>Flavobacteriales</taxon>
        <taxon>Flavobacteriaceae</taxon>
        <taxon>Flavobacterium</taxon>
    </lineage>
</organism>
<dbReference type="OrthoDB" id="1036397at2"/>
<dbReference type="AlphaFoldDB" id="A0A0M9VIB1"/>
<proteinExistence type="predicted"/>
<accession>A0A0M9VIB1</accession>
<reference evidence="1 2" key="1">
    <citation type="submission" date="2015-08" db="EMBL/GenBank/DDBJ databases">
        <title>Whole genome sequence of Flavobacterium akiainvivens IK-1T, from decaying Wikstroemia oahuensis, an endemic Hawaiian shrub.</title>
        <authorList>
            <person name="Wan X."/>
            <person name="Hou S."/>
            <person name="Saito J."/>
            <person name="Donachie S."/>
        </authorList>
    </citation>
    <scope>NUCLEOTIDE SEQUENCE [LARGE SCALE GENOMIC DNA]</scope>
    <source>
        <strain evidence="1 2">IK-1</strain>
    </source>
</reference>
<dbReference type="STRING" id="1202724.AM493_10705"/>